<evidence type="ECO:0000256" key="5">
    <source>
        <dbReference type="ARBA" id="ARBA00024042"/>
    </source>
</evidence>
<dbReference type="Proteomes" id="UP001500363">
    <property type="component" value="Unassembled WGS sequence"/>
</dbReference>
<feature type="compositionally biased region" description="Low complexity" evidence="6">
    <location>
        <begin position="16"/>
        <end position="31"/>
    </location>
</feature>
<dbReference type="EMBL" id="BAAANC010000004">
    <property type="protein sequence ID" value="GAA1552794.1"/>
    <property type="molecule type" value="Genomic_DNA"/>
</dbReference>
<dbReference type="PANTHER" id="PTHR10578">
    <property type="entry name" value="S -2-HYDROXY-ACID OXIDASE-RELATED"/>
    <property type="match status" value="1"/>
</dbReference>
<feature type="region of interest" description="Disordered" evidence="6">
    <location>
        <begin position="1"/>
        <end position="31"/>
    </location>
</feature>
<protein>
    <submittedName>
        <fullName evidence="8">Alpha-hydroxy acid oxidase</fullName>
    </submittedName>
</protein>
<dbReference type="Gene3D" id="3.20.20.70">
    <property type="entry name" value="Aldolase class I"/>
    <property type="match status" value="1"/>
</dbReference>
<feature type="region of interest" description="Disordered" evidence="6">
    <location>
        <begin position="65"/>
        <end position="100"/>
    </location>
</feature>
<dbReference type="InterPro" id="IPR000262">
    <property type="entry name" value="FMN-dep_DH"/>
</dbReference>
<dbReference type="InterPro" id="IPR012133">
    <property type="entry name" value="Alpha-hydoxy_acid_DH_FMN"/>
</dbReference>
<evidence type="ECO:0000313" key="8">
    <source>
        <dbReference type="EMBL" id="GAA1552794.1"/>
    </source>
</evidence>
<dbReference type="PROSITE" id="PS00557">
    <property type="entry name" value="FMN_HYDROXY_ACID_DH_1"/>
    <property type="match status" value="1"/>
</dbReference>
<dbReference type="PROSITE" id="PS51349">
    <property type="entry name" value="FMN_HYDROXY_ACID_DH_2"/>
    <property type="match status" value="1"/>
</dbReference>
<comment type="cofactor">
    <cofactor evidence="1">
        <name>FMN</name>
        <dbReference type="ChEBI" id="CHEBI:58210"/>
    </cofactor>
</comment>
<evidence type="ECO:0000256" key="4">
    <source>
        <dbReference type="ARBA" id="ARBA00023002"/>
    </source>
</evidence>
<comment type="similarity">
    <text evidence="5">Belongs to the FMN-dependent alpha-hydroxy acid dehydrogenase family.</text>
</comment>
<keyword evidence="9" id="KW-1185">Reference proteome</keyword>
<accession>A0ABP4N056</accession>
<sequence length="465" mass="47580">MGIEPVAPEAERAPRADAPVAPRTPASELDAAPAPAFALDVAPAPASALDAAPAPASALDAAPAPASALAPASDPPPTSVSDRAPTSAPDGVPRPFPAQLQVGSPVGPTAAAVMEPVRAACLAEYEALATGVLSGAVSDFISGGSGAELTLRANRSALDRVRITPRVMAGAERADPASRLVGTAAAMPVAVAPMAYQRLVHPEGELELARAAAAAGVPYVVSTLSSYPLEKIPGECWFQLYWLRDRRQVEALVDRAAGCSALVVTVDVPVMGRRLRDVRNGFALPDDVVAANLETTREAHAAVPGLSAVAAHTASAFSPTVSWEDLEWLKNRTEFPLVVKGILDPRDAKRAVDVGASAVVVSNHGGRQLDGAIASIDALPGVVDAVGNEIDVLMDSGIRSGTDVLKALAVGASGVLVGRPLLWALAVDACDEALGLLRTELTDAMLLAGCADLAAVKELSWRNDG</sequence>
<evidence type="ECO:0000256" key="3">
    <source>
        <dbReference type="ARBA" id="ARBA00022643"/>
    </source>
</evidence>
<keyword evidence="2" id="KW-0285">Flavoprotein</keyword>
<evidence type="ECO:0000256" key="2">
    <source>
        <dbReference type="ARBA" id="ARBA00022630"/>
    </source>
</evidence>
<name>A0ABP4N056_9ACTN</name>
<evidence type="ECO:0000256" key="1">
    <source>
        <dbReference type="ARBA" id="ARBA00001917"/>
    </source>
</evidence>
<dbReference type="SUPFAM" id="SSF51395">
    <property type="entry name" value="FMN-linked oxidoreductases"/>
    <property type="match status" value="1"/>
</dbReference>
<dbReference type="Pfam" id="PF01070">
    <property type="entry name" value="FMN_dh"/>
    <property type="match status" value="1"/>
</dbReference>
<organism evidence="8 9">
    <name type="scientific">Kribbella lupini</name>
    <dbReference type="NCBI Taxonomy" id="291602"/>
    <lineage>
        <taxon>Bacteria</taxon>
        <taxon>Bacillati</taxon>
        <taxon>Actinomycetota</taxon>
        <taxon>Actinomycetes</taxon>
        <taxon>Propionibacteriales</taxon>
        <taxon>Kribbellaceae</taxon>
        <taxon>Kribbella</taxon>
    </lineage>
</organism>
<comment type="caution">
    <text evidence="8">The sequence shown here is derived from an EMBL/GenBank/DDBJ whole genome shotgun (WGS) entry which is preliminary data.</text>
</comment>
<keyword evidence="4" id="KW-0560">Oxidoreductase</keyword>
<dbReference type="PANTHER" id="PTHR10578:SF107">
    <property type="entry name" value="2-HYDROXYACID OXIDASE 1"/>
    <property type="match status" value="1"/>
</dbReference>
<evidence type="ECO:0000259" key="7">
    <source>
        <dbReference type="PROSITE" id="PS51349"/>
    </source>
</evidence>
<dbReference type="CDD" id="cd02809">
    <property type="entry name" value="alpha_hydroxyacid_oxid_FMN"/>
    <property type="match status" value="1"/>
</dbReference>
<dbReference type="InterPro" id="IPR037396">
    <property type="entry name" value="FMN_HAD"/>
</dbReference>
<feature type="domain" description="FMN hydroxy acid dehydrogenase" evidence="7">
    <location>
        <begin position="114"/>
        <end position="465"/>
    </location>
</feature>
<evidence type="ECO:0000313" key="9">
    <source>
        <dbReference type="Proteomes" id="UP001500363"/>
    </source>
</evidence>
<dbReference type="InterPro" id="IPR008259">
    <property type="entry name" value="FMN_hydac_DH_AS"/>
</dbReference>
<reference evidence="9" key="1">
    <citation type="journal article" date="2019" name="Int. J. Syst. Evol. Microbiol.">
        <title>The Global Catalogue of Microorganisms (GCM) 10K type strain sequencing project: providing services to taxonomists for standard genome sequencing and annotation.</title>
        <authorList>
            <consortium name="The Broad Institute Genomics Platform"/>
            <consortium name="The Broad Institute Genome Sequencing Center for Infectious Disease"/>
            <person name="Wu L."/>
            <person name="Ma J."/>
        </authorList>
    </citation>
    <scope>NUCLEOTIDE SEQUENCE [LARGE SCALE GENOMIC DNA]</scope>
    <source>
        <strain evidence="9">JCM 14303</strain>
    </source>
</reference>
<dbReference type="InterPro" id="IPR013785">
    <property type="entry name" value="Aldolase_TIM"/>
</dbReference>
<dbReference type="RefSeq" id="WP_344181412.1">
    <property type="nucleotide sequence ID" value="NZ_BAAANC010000004.1"/>
</dbReference>
<keyword evidence="3" id="KW-0288">FMN</keyword>
<proteinExistence type="inferred from homology"/>
<evidence type="ECO:0000256" key="6">
    <source>
        <dbReference type="SAM" id="MobiDB-lite"/>
    </source>
</evidence>
<gene>
    <name evidence="8" type="ORF">GCM10009741_66630</name>
</gene>